<dbReference type="EMBL" id="BLLB01000002">
    <property type="protein sequence ID" value="GFG99781.1"/>
    <property type="molecule type" value="Genomic_DNA"/>
</dbReference>
<keyword evidence="1" id="KW-1133">Transmembrane helix</keyword>
<proteinExistence type="predicted"/>
<feature type="transmembrane region" description="Helical" evidence="1">
    <location>
        <begin position="97"/>
        <end position="117"/>
    </location>
</feature>
<keyword evidence="1" id="KW-0472">Membrane</keyword>
<protein>
    <submittedName>
        <fullName evidence="2">Uncharacterized protein</fullName>
    </submittedName>
</protein>
<feature type="transmembrane region" description="Helical" evidence="1">
    <location>
        <begin position="12"/>
        <end position="34"/>
    </location>
</feature>
<feature type="transmembrane region" description="Helical" evidence="1">
    <location>
        <begin position="63"/>
        <end position="85"/>
    </location>
</feature>
<gene>
    <name evidence="2" type="ORF">MHIP_02650</name>
</gene>
<evidence type="ECO:0000313" key="3">
    <source>
        <dbReference type="Proteomes" id="UP000465304"/>
    </source>
</evidence>
<dbReference type="Proteomes" id="UP000465304">
    <property type="component" value="Unassembled WGS sequence"/>
</dbReference>
<sequence>MWTALWLSRGSYLTAAIVLGLTVWSFGFAVYFLYTTLHAAKPRAEHGAAGTVIRADKIADVSFIAATTAVFVAALLYLVFAPFSMIDYVPTGVMRTAVPVGCGFLVAFGAPTLYRMFKHQGGGHLRVNSSGFAVWNGQWGTFRRGTWDEIEQILDHSPRGRTPFNEVIVFVLPKGRSAMLMADAITGNTAALRDWVRFYWQHPEFRDELVDGRGLQRLDDEKFTAE</sequence>
<keyword evidence="3" id="KW-1185">Reference proteome</keyword>
<evidence type="ECO:0000256" key="1">
    <source>
        <dbReference type="SAM" id="Phobius"/>
    </source>
</evidence>
<reference evidence="2 3" key="1">
    <citation type="journal article" date="2019" name="Emerg. Microbes Infect.">
        <title>Comprehensive subspecies identification of 175 nontuberculous mycobacteria species based on 7547 genomic profiles.</title>
        <authorList>
            <person name="Matsumoto Y."/>
            <person name="Kinjo T."/>
            <person name="Motooka D."/>
            <person name="Nabeya D."/>
            <person name="Jung N."/>
            <person name="Uechi K."/>
            <person name="Horii T."/>
            <person name="Iida T."/>
            <person name="Fujita J."/>
            <person name="Nakamura S."/>
        </authorList>
    </citation>
    <scope>NUCLEOTIDE SEQUENCE [LARGE SCALE GENOMIC DNA]</scope>
    <source>
        <strain evidence="2 3">JCM 30996</strain>
    </source>
</reference>
<evidence type="ECO:0000313" key="2">
    <source>
        <dbReference type="EMBL" id="GFG99781.1"/>
    </source>
</evidence>
<dbReference type="AlphaFoldDB" id="A0A7I9ZFH9"/>
<organism evidence="2 3">
    <name type="scientific">Mycolicibacterium hippocampi</name>
    <dbReference type="NCBI Taxonomy" id="659824"/>
    <lineage>
        <taxon>Bacteria</taxon>
        <taxon>Bacillati</taxon>
        <taxon>Actinomycetota</taxon>
        <taxon>Actinomycetes</taxon>
        <taxon>Mycobacteriales</taxon>
        <taxon>Mycobacteriaceae</taxon>
        <taxon>Mycolicibacterium</taxon>
    </lineage>
</organism>
<name>A0A7I9ZFH9_9MYCO</name>
<accession>A0A7I9ZFH9</accession>
<keyword evidence="1" id="KW-0812">Transmembrane</keyword>
<comment type="caution">
    <text evidence="2">The sequence shown here is derived from an EMBL/GenBank/DDBJ whole genome shotgun (WGS) entry which is preliminary data.</text>
</comment>